<dbReference type="AlphaFoldDB" id="A0A318XN51"/>
<keyword evidence="3" id="KW-1003">Cell membrane</keyword>
<proteinExistence type="inferred from homology"/>
<evidence type="ECO:0000256" key="5">
    <source>
        <dbReference type="ARBA" id="ARBA00022989"/>
    </source>
</evidence>
<dbReference type="Pfam" id="PF00528">
    <property type="entry name" value="BPD_transp_1"/>
    <property type="match status" value="1"/>
</dbReference>
<dbReference type="Gene3D" id="1.10.3720.10">
    <property type="entry name" value="MetI-like"/>
    <property type="match status" value="1"/>
</dbReference>
<evidence type="ECO:0000256" key="6">
    <source>
        <dbReference type="ARBA" id="ARBA00023136"/>
    </source>
</evidence>
<dbReference type="GO" id="GO:0005886">
    <property type="term" value="C:plasma membrane"/>
    <property type="evidence" value="ECO:0007669"/>
    <property type="project" value="UniProtKB-SubCell"/>
</dbReference>
<evidence type="ECO:0000259" key="8">
    <source>
        <dbReference type="PROSITE" id="PS50928"/>
    </source>
</evidence>
<feature type="transmembrane region" description="Helical" evidence="7">
    <location>
        <begin position="137"/>
        <end position="156"/>
    </location>
</feature>
<accession>A0A318XN51</accession>
<evidence type="ECO:0000313" key="9">
    <source>
        <dbReference type="EMBL" id="PYG89432.1"/>
    </source>
</evidence>
<comment type="similarity">
    <text evidence="7">Belongs to the binding-protein-dependent transport system permease family.</text>
</comment>
<dbReference type="OrthoDB" id="9796361at2"/>
<feature type="transmembrane region" description="Helical" evidence="7">
    <location>
        <begin position="177"/>
        <end position="194"/>
    </location>
</feature>
<dbReference type="PANTHER" id="PTHR30151:SF0">
    <property type="entry name" value="ABC TRANSPORTER PERMEASE PROTEIN MJ0413-RELATED"/>
    <property type="match status" value="1"/>
</dbReference>
<comment type="subcellular location">
    <subcellularLocation>
        <location evidence="1 7">Cell membrane</location>
        <topology evidence="1 7">Multi-pass membrane protein</topology>
    </subcellularLocation>
</comment>
<dbReference type="InterPro" id="IPR000515">
    <property type="entry name" value="MetI-like"/>
</dbReference>
<evidence type="ECO:0000256" key="3">
    <source>
        <dbReference type="ARBA" id="ARBA00022475"/>
    </source>
</evidence>
<organism evidence="9 10">
    <name type="scientific">Ruminiclostridium sufflavum DSM 19573</name>
    <dbReference type="NCBI Taxonomy" id="1121337"/>
    <lineage>
        <taxon>Bacteria</taxon>
        <taxon>Bacillati</taxon>
        <taxon>Bacillota</taxon>
        <taxon>Clostridia</taxon>
        <taxon>Eubacteriales</taxon>
        <taxon>Oscillospiraceae</taxon>
        <taxon>Ruminiclostridium</taxon>
    </lineage>
</organism>
<dbReference type="EMBL" id="QKMR01000003">
    <property type="protein sequence ID" value="PYG89432.1"/>
    <property type="molecule type" value="Genomic_DNA"/>
</dbReference>
<feature type="transmembrane region" description="Helical" evidence="7">
    <location>
        <begin position="75"/>
        <end position="98"/>
    </location>
</feature>
<evidence type="ECO:0000256" key="1">
    <source>
        <dbReference type="ARBA" id="ARBA00004651"/>
    </source>
</evidence>
<feature type="domain" description="ABC transmembrane type-1" evidence="8">
    <location>
        <begin position="71"/>
        <end position="251"/>
    </location>
</feature>
<keyword evidence="2 7" id="KW-0813">Transport</keyword>
<keyword evidence="4 7" id="KW-0812">Transmembrane</keyword>
<name>A0A318XN51_9FIRM</name>
<dbReference type="SUPFAM" id="SSF161098">
    <property type="entry name" value="MetI-like"/>
    <property type="match status" value="1"/>
</dbReference>
<dbReference type="RefSeq" id="WP_110460727.1">
    <property type="nucleotide sequence ID" value="NZ_QKMR01000003.1"/>
</dbReference>
<evidence type="ECO:0000256" key="4">
    <source>
        <dbReference type="ARBA" id="ARBA00022692"/>
    </source>
</evidence>
<feature type="transmembrane region" description="Helical" evidence="7">
    <location>
        <begin position="200"/>
        <end position="220"/>
    </location>
</feature>
<dbReference type="PANTHER" id="PTHR30151">
    <property type="entry name" value="ALKANE SULFONATE ABC TRANSPORTER-RELATED, MEMBRANE SUBUNIT"/>
    <property type="match status" value="1"/>
</dbReference>
<dbReference type="Proteomes" id="UP000248132">
    <property type="component" value="Unassembled WGS sequence"/>
</dbReference>
<dbReference type="PROSITE" id="PS50928">
    <property type="entry name" value="ABC_TM1"/>
    <property type="match status" value="1"/>
</dbReference>
<feature type="transmembrane region" description="Helical" evidence="7">
    <location>
        <begin position="16"/>
        <end position="35"/>
    </location>
</feature>
<keyword evidence="5 7" id="KW-1133">Transmembrane helix</keyword>
<dbReference type="FunFam" id="1.10.3720.10:FF:000003">
    <property type="entry name" value="Aliphatic sulfonate ABC transporter permease"/>
    <property type="match status" value="1"/>
</dbReference>
<evidence type="ECO:0000256" key="2">
    <source>
        <dbReference type="ARBA" id="ARBA00022448"/>
    </source>
</evidence>
<dbReference type="GO" id="GO:0042918">
    <property type="term" value="P:alkanesulfonate transmembrane transport"/>
    <property type="evidence" value="ECO:0007669"/>
    <property type="project" value="UniProtKB-ARBA"/>
</dbReference>
<evidence type="ECO:0000313" key="10">
    <source>
        <dbReference type="Proteomes" id="UP000248132"/>
    </source>
</evidence>
<protein>
    <submittedName>
        <fullName evidence="9">NitT/TauT family transport system permease protein/sulfonate transport system permease protein</fullName>
    </submittedName>
</protein>
<reference evidence="9 10" key="1">
    <citation type="submission" date="2018-06" db="EMBL/GenBank/DDBJ databases">
        <title>Genomic Encyclopedia of Type Strains, Phase I: the one thousand microbial genomes (KMG-I) project.</title>
        <authorList>
            <person name="Kyrpides N."/>
        </authorList>
    </citation>
    <scope>NUCLEOTIDE SEQUENCE [LARGE SCALE GENOMIC DNA]</scope>
    <source>
        <strain evidence="9 10">DSM 19573</strain>
    </source>
</reference>
<keyword evidence="6 7" id="KW-0472">Membrane</keyword>
<evidence type="ECO:0000256" key="7">
    <source>
        <dbReference type="RuleBase" id="RU363032"/>
    </source>
</evidence>
<feature type="transmembrane region" description="Helical" evidence="7">
    <location>
        <begin position="232"/>
        <end position="251"/>
    </location>
</feature>
<dbReference type="CDD" id="cd06261">
    <property type="entry name" value="TM_PBP2"/>
    <property type="match status" value="1"/>
</dbReference>
<dbReference type="InterPro" id="IPR035906">
    <property type="entry name" value="MetI-like_sf"/>
</dbReference>
<keyword evidence="10" id="KW-1185">Reference proteome</keyword>
<gene>
    <name evidence="9" type="ORF">LY28_00651</name>
</gene>
<sequence>MKTNPLLKNTSIGYKFFYYISSTFALILFLILWHITAISGKTMLPTPADTIWRLITIWGTEISNQPMIAHVGMSIWRIVSALIVAVLFGIPFGVAMGWNKTFRAVFKPIFETIRPVPPIAWVPLVTLWFGTGEIPRIIIIFMGVLMPIVVNSYAGVSMVPRLNIDVGRSFGAKSLDMLFDIVLPSSLGAIFAGVRTAVGTGWMVLLASEMLAAKSGIGFLIMQGTNNSDLELAIVGMVMIGVMGALFAYGFDYLERWLCPWKRS</sequence>
<comment type="caution">
    <text evidence="9">The sequence shown here is derived from an EMBL/GenBank/DDBJ whole genome shotgun (WGS) entry which is preliminary data.</text>
</comment>